<name>A0A7I8J317_SPIIN</name>
<dbReference type="EMBL" id="LR743595">
    <property type="protein sequence ID" value="CAA2625095.1"/>
    <property type="molecule type" value="Genomic_DNA"/>
</dbReference>
<keyword evidence="2" id="KW-1185">Reference proteome</keyword>
<reference evidence="1 2" key="1">
    <citation type="submission" date="2019-12" db="EMBL/GenBank/DDBJ databases">
        <authorList>
            <person name="Scholz U."/>
            <person name="Mascher M."/>
            <person name="Fiebig A."/>
        </authorList>
    </citation>
    <scope>NUCLEOTIDE SEQUENCE</scope>
</reference>
<sequence length="34" mass="3550">MTCGGRGWWLQPAAHVEAGRRSGATSRAPPARGT</sequence>
<dbReference type="Proteomes" id="UP001189122">
    <property type="component" value="Unassembled WGS sequence"/>
</dbReference>
<accession>A0A7I8J317</accession>
<gene>
    <name evidence="1" type="ORF">SI7747_08010896</name>
</gene>
<dbReference type="EMBL" id="CACRZD030000008">
    <property type="protein sequence ID" value="CAA6664507.1"/>
    <property type="molecule type" value="Genomic_DNA"/>
</dbReference>
<dbReference type="AlphaFoldDB" id="A0A7I8J317"/>
<proteinExistence type="predicted"/>
<evidence type="ECO:0000313" key="2">
    <source>
        <dbReference type="Proteomes" id="UP001189122"/>
    </source>
</evidence>
<protein>
    <submittedName>
        <fullName evidence="1">Uncharacterized protein</fullName>
    </submittedName>
</protein>
<evidence type="ECO:0000313" key="1">
    <source>
        <dbReference type="EMBL" id="CAA2625095.1"/>
    </source>
</evidence>
<organism evidence="1">
    <name type="scientific">Spirodela intermedia</name>
    <name type="common">Intermediate duckweed</name>
    <dbReference type="NCBI Taxonomy" id="51605"/>
    <lineage>
        <taxon>Eukaryota</taxon>
        <taxon>Viridiplantae</taxon>
        <taxon>Streptophyta</taxon>
        <taxon>Embryophyta</taxon>
        <taxon>Tracheophyta</taxon>
        <taxon>Spermatophyta</taxon>
        <taxon>Magnoliopsida</taxon>
        <taxon>Liliopsida</taxon>
        <taxon>Araceae</taxon>
        <taxon>Lemnoideae</taxon>
        <taxon>Spirodela</taxon>
    </lineage>
</organism>